<dbReference type="InterPro" id="IPR048519">
    <property type="entry name" value="Gfd2/YDR514C-like_C"/>
</dbReference>
<evidence type="ECO:0000259" key="1">
    <source>
        <dbReference type="Pfam" id="PF21762"/>
    </source>
</evidence>
<dbReference type="OrthoDB" id="5953249at2759"/>
<gene>
    <name evidence="2" type="ORF">FHL15_007168</name>
</gene>
<feature type="domain" description="Gfd2/YDR514C-like C-terminal" evidence="1">
    <location>
        <begin position="102"/>
        <end position="235"/>
    </location>
</feature>
<dbReference type="Proteomes" id="UP000319160">
    <property type="component" value="Unassembled WGS sequence"/>
</dbReference>
<sequence length="244" mass="27799">MFRYIDFYTLYRYLARSFSFLSTIFAARSKDSNNKLLPIKSPDQRIAHNDSRADIKKLIKLWQHPKNPQVLFAALQVHTIGSSDARVTGVGFSTWLLDNSFHIESCYWDIDEKNGLEQSSSLTNSSDFRFGRTGYLNCHEIGPVLTTMLDNLKTAHDIIYLVGYDIQRCIDILEDDNMRLNNMERFDVLGIWQFVKGIIEPASLKDIVRSIPDLAGSVELLGNAGNESHVIIQLLKILARKLVS</sequence>
<dbReference type="Pfam" id="PF21762">
    <property type="entry name" value="DEDDh_C"/>
    <property type="match status" value="1"/>
</dbReference>
<name>A0A553HV78_9PEZI</name>
<accession>A0A553HV78</accession>
<dbReference type="EMBL" id="VFLP01000041">
    <property type="protein sequence ID" value="TRX91849.1"/>
    <property type="molecule type" value="Genomic_DNA"/>
</dbReference>
<comment type="caution">
    <text evidence="2">The sequence shown here is derived from an EMBL/GenBank/DDBJ whole genome shotgun (WGS) entry which is preliminary data.</text>
</comment>
<protein>
    <recommendedName>
        <fullName evidence="1">Gfd2/YDR514C-like C-terminal domain-containing protein</fullName>
    </recommendedName>
</protein>
<dbReference type="AlphaFoldDB" id="A0A553HV78"/>
<proteinExistence type="predicted"/>
<evidence type="ECO:0000313" key="2">
    <source>
        <dbReference type="EMBL" id="TRX91849.1"/>
    </source>
</evidence>
<reference evidence="3" key="1">
    <citation type="submission" date="2019-06" db="EMBL/GenBank/DDBJ databases">
        <title>Draft genome sequence of the griseofulvin-producing fungus Xylaria cubensis strain G536.</title>
        <authorList>
            <person name="Mead M.E."/>
            <person name="Raja H.A."/>
            <person name="Steenwyk J.L."/>
            <person name="Knowles S.L."/>
            <person name="Oberlies N.H."/>
            <person name="Rokas A."/>
        </authorList>
    </citation>
    <scope>NUCLEOTIDE SEQUENCE [LARGE SCALE GENOMIC DNA]</scope>
    <source>
        <strain evidence="3">G536</strain>
    </source>
</reference>
<evidence type="ECO:0000313" key="3">
    <source>
        <dbReference type="Proteomes" id="UP000319160"/>
    </source>
</evidence>
<keyword evidence="3" id="KW-1185">Reference proteome</keyword>
<organism evidence="2 3">
    <name type="scientific">Xylaria flabelliformis</name>
    <dbReference type="NCBI Taxonomy" id="2512241"/>
    <lineage>
        <taxon>Eukaryota</taxon>
        <taxon>Fungi</taxon>
        <taxon>Dikarya</taxon>
        <taxon>Ascomycota</taxon>
        <taxon>Pezizomycotina</taxon>
        <taxon>Sordariomycetes</taxon>
        <taxon>Xylariomycetidae</taxon>
        <taxon>Xylariales</taxon>
        <taxon>Xylariaceae</taxon>
        <taxon>Xylaria</taxon>
    </lineage>
</organism>